<evidence type="ECO:0000256" key="2">
    <source>
        <dbReference type="ARBA" id="ARBA00022741"/>
    </source>
</evidence>
<dbReference type="OrthoDB" id="10251136at2759"/>
<dbReference type="EC" id="5.6.1.1" evidence="6"/>
<organism evidence="10 11">
    <name type="scientific">Diacronema lutheri</name>
    <name type="common">Unicellular marine alga</name>
    <name type="synonym">Monochrysis lutheri</name>
    <dbReference type="NCBI Taxonomy" id="2081491"/>
    <lineage>
        <taxon>Eukaryota</taxon>
        <taxon>Haptista</taxon>
        <taxon>Haptophyta</taxon>
        <taxon>Pavlovophyceae</taxon>
        <taxon>Pavlovales</taxon>
        <taxon>Pavlovaceae</taxon>
        <taxon>Diacronema</taxon>
    </lineage>
</organism>
<evidence type="ECO:0000256" key="3">
    <source>
        <dbReference type="ARBA" id="ARBA00022840"/>
    </source>
</evidence>
<dbReference type="GO" id="GO:0008568">
    <property type="term" value="F:microtubule severing ATPase activity"/>
    <property type="evidence" value="ECO:0007669"/>
    <property type="project" value="UniProtKB-EC"/>
</dbReference>
<keyword evidence="1" id="KW-0493">Microtubule</keyword>
<comment type="similarity">
    <text evidence="7">Belongs to the AAA ATPase family.</text>
</comment>
<keyword evidence="4" id="KW-0413">Isomerase</keyword>
<dbReference type="GO" id="GO:0005874">
    <property type="term" value="C:microtubule"/>
    <property type="evidence" value="ECO:0007669"/>
    <property type="project" value="UniProtKB-KW"/>
</dbReference>
<dbReference type="InterPro" id="IPR041569">
    <property type="entry name" value="AAA_lid_3"/>
</dbReference>
<dbReference type="FunFam" id="3.40.50.300:FF:000093">
    <property type="entry name" value="Fidgetin-like 1"/>
    <property type="match status" value="1"/>
</dbReference>
<name>A0A8J5XXK9_DIALT</name>
<dbReference type="FunFam" id="1.10.8.60:FF:000022">
    <property type="entry name" value="Fidgetin like 1"/>
    <property type="match status" value="1"/>
</dbReference>
<dbReference type="CDD" id="cd19509">
    <property type="entry name" value="RecA-like_VPS4-like"/>
    <property type="match status" value="1"/>
</dbReference>
<dbReference type="Gene3D" id="3.40.50.300">
    <property type="entry name" value="P-loop containing nucleotide triphosphate hydrolases"/>
    <property type="match status" value="1"/>
</dbReference>
<reference evidence="10" key="1">
    <citation type="submission" date="2021-05" db="EMBL/GenBank/DDBJ databases">
        <title>The genome of the haptophyte Pavlova lutheri (Diacronema luteri, Pavlovales) - a model for lipid biosynthesis in eukaryotic algae.</title>
        <authorList>
            <person name="Hulatt C.J."/>
            <person name="Posewitz M.C."/>
        </authorList>
    </citation>
    <scope>NUCLEOTIDE SEQUENCE</scope>
    <source>
        <strain evidence="10">NIVA-4/92</strain>
    </source>
</reference>
<dbReference type="GO" id="GO:0016887">
    <property type="term" value="F:ATP hydrolysis activity"/>
    <property type="evidence" value="ECO:0007669"/>
    <property type="project" value="InterPro"/>
</dbReference>
<feature type="compositionally biased region" description="Polar residues" evidence="8">
    <location>
        <begin position="97"/>
        <end position="111"/>
    </location>
</feature>
<evidence type="ECO:0000256" key="6">
    <source>
        <dbReference type="ARBA" id="ARBA00038871"/>
    </source>
</evidence>
<dbReference type="InterPro" id="IPR050304">
    <property type="entry name" value="MT-severing_AAA_ATPase"/>
</dbReference>
<dbReference type="InterPro" id="IPR003593">
    <property type="entry name" value="AAA+_ATPase"/>
</dbReference>
<evidence type="ECO:0000256" key="5">
    <source>
        <dbReference type="ARBA" id="ARBA00036378"/>
    </source>
</evidence>
<dbReference type="AlphaFoldDB" id="A0A8J5XXK9"/>
<protein>
    <recommendedName>
        <fullName evidence="6">microtubule-severing ATPase</fullName>
        <ecNumber evidence="6">5.6.1.1</ecNumber>
    </recommendedName>
</protein>
<dbReference type="PANTHER" id="PTHR23074">
    <property type="entry name" value="AAA DOMAIN-CONTAINING"/>
    <property type="match status" value="1"/>
</dbReference>
<keyword evidence="3 7" id="KW-0067">ATP-binding</keyword>
<keyword evidence="11" id="KW-1185">Reference proteome</keyword>
<feature type="region of interest" description="Disordered" evidence="8">
    <location>
        <begin position="250"/>
        <end position="302"/>
    </location>
</feature>
<dbReference type="Pfam" id="PF00004">
    <property type="entry name" value="AAA"/>
    <property type="match status" value="1"/>
</dbReference>
<evidence type="ECO:0000256" key="7">
    <source>
        <dbReference type="RuleBase" id="RU003651"/>
    </source>
</evidence>
<evidence type="ECO:0000256" key="8">
    <source>
        <dbReference type="SAM" id="MobiDB-lite"/>
    </source>
</evidence>
<dbReference type="InterPro" id="IPR003960">
    <property type="entry name" value="ATPase_AAA_CS"/>
</dbReference>
<feature type="region of interest" description="Disordered" evidence="8">
    <location>
        <begin position="159"/>
        <end position="235"/>
    </location>
</feature>
<dbReference type="PANTHER" id="PTHR23074:SF86">
    <property type="entry name" value="SPASTIN"/>
    <property type="match status" value="1"/>
</dbReference>
<dbReference type="Gene3D" id="1.10.8.60">
    <property type="match status" value="1"/>
</dbReference>
<dbReference type="InterPro" id="IPR003959">
    <property type="entry name" value="ATPase_AAA_core"/>
</dbReference>
<dbReference type="Proteomes" id="UP000751190">
    <property type="component" value="Unassembled WGS sequence"/>
</dbReference>
<dbReference type="InterPro" id="IPR027417">
    <property type="entry name" value="P-loop_NTPase"/>
</dbReference>
<evidence type="ECO:0000259" key="9">
    <source>
        <dbReference type="SMART" id="SM00382"/>
    </source>
</evidence>
<dbReference type="GO" id="GO:0005524">
    <property type="term" value="F:ATP binding"/>
    <property type="evidence" value="ECO:0007669"/>
    <property type="project" value="UniProtKB-KW"/>
</dbReference>
<evidence type="ECO:0000256" key="1">
    <source>
        <dbReference type="ARBA" id="ARBA00022701"/>
    </source>
</evidence>
<evidence type="ECO:0000313" key="10">
    <source>
        <dbReference type="EMBL" id="KAG8470607.1"/>
    </source>
</evidence>
<accession>A0A8J5XXK9</accession>
<feature type="domain" description="AAA+ ATPase" evidence="9">
    <location>
        <begin position="355"/>
        <end position="492"/>
    </location>
</feature>
<dbReference type="EMBL" id="JAGTXO010000001">
    <property type="protein sequence ID" value="KAG8470607.1"/>
    <property type="molecule type" value="Genomic_DNA"/>
</dbReference>
<evidence type="ECO:0000256" key="4">
    <source>
        <dbReference type="ARBA" id="ARBA00023235"/>
    </source>
</evidence>
<comment type="caution">
    <text evidence="10">The sequence shown here is derived from an EMBL/GenBank/DDBJ whole genome shotgun (WGS) entry which is preliminary data.</text>
</comment>
<feature type="region of interest" description="Disordered" evidence="8">
    <location>
        <begin position="97"/>
        <end position="135"/>
    </location>
</feature>
<keyword evidence="2 7" id="KW-0547">Nucleotide-binding</keyword>
<evidence type="ECO:0000313" key="11">
    <source>
        <dbReference type="Proteomes" id="UP000751190"/>
    </source>
</evidence>
<dbReference type="PROSITE" id="PS00674">
    <property type="entry name" value="AAA"/>
    <property type="match status" value="1"/>
</dbReference>
<dbReference type="Pfam" id="PF17862">
    <property type="entry name" value="AAA_lid_3"/>
    <property type="match status" value="1"/>
</dbReference>
<proteinExistence type="inferred from homology"/>
<feature type="compositionally biased region" description="Basic and acidic residues" evidence="8">
    <location>
        <begin position="278"/>
        <end position="294"/>
    </location>
</feature>
<sequence>MVEGEELRALPTSGSGVLMLGRRELQRLAKKHGVKANLSSDAIVDQLLALRAQAMRHGAPSPGAPDETGCAAPERELQPGVALAGAVGGAVVAVDSRTTGPAETSVISSASRPAGGTQGAHAGPPRSPAAAQAPRRVDAVRACDVHVVAGASSVPHLLLDADPVQPQPQARLDGVCRTPERSLPPDTRADAASPAGVGTIARRASASPFPFARKRSGGAADALSAHPTGTPSGAAAALSSLAKRKSPGFMAPLRRHSSMESGVLKRHSTGVLRTPGRAHAEPDERERAGSKENEQPQPAGVDPALAKNILQEIVLPREGVSWDDIAGLEEAKATLREIVILPSLRPEIFTGLRAPPRGLLLFGPPGTGKTLLARAVAAEANATFFSVSASTLTSKMFGDGEKLVRALFGVAAQRQPSVVFIDEIDSILTARSSSEHEASRRLKTEFLVQFDGVLSASSQQRVLVMGATNRPQELDDAAIRRLTKRIYIPLPSNGARAALVANLMCKQGKELPAAELRAVAQMTDGYSGSDLANLCKEAAMGPVRELGARIYDATVEQIREIGLADFQSGLRVIRPSVRPETLAQYEAWNAQLGASF</sequence>
<dbReference type="SUPFAM" id="SSF52540">
    <property type="entry name" value="P-loop containing nucleoside triphosphate hydrolases"/>
    <property type="match status" value="1"/>
</dbReference>
<dbReference type="SMART" id="SM00382">
    <property type="entry name" value="AAA"/>
    <property type="match status" value="1"/>
</dbReference>
<comment type="catalytic activity">
    <reaction evidence="5">
        <text>n ATP + n H2O + a microtubule = n ADP + n phosphate + (n+1) alpha/beta tubulin heterodimers.</text>
        <dbReference type="EC" id="5.6.1.1"/>
    </reaction>
</comment>
<gene>
    <name evidence="10" type="ORF">KFE25_009028</name>
</gene>